<keyword evidence="2" id="KW-1185">Reference proteome</keyword>
<protein>
    <submittedName>
        <fullName evidence="1">9434_t:CDS:1</fullName>
    </submittedName>
</protein>
<evidence type="ECO:0000313" key="2">
    <source>
        <dbReference type="Proteomes" id="UP000789366"/>
    </source>
</evidence>
<dbReference type="Proteomes" id="UP000789366">
    <property type="component" value="Unassembled WGS sequence"/>
</dbReference>
<sequence length="63" mass="7284">NASILGGLVDILGNYRVRENIKKYFSSEDAEGNNLERIATKYRGQNHSFKYISNAYEFHRVCI</sequence>
<organism evidence="1 2">
    <name type="scientific">Cetraspora pellucida</name>
    <dbReference type="NCBI Taxonomy" id="1433469"/>
    <lineage>
        <taxon>Eukaryota</taxon>
        <taxon>Fungi</taxon>
        <taxon>Fungi incertae sedis</taxon>
        <taxon>Mucoromycota</taxon>
        <taxon>Glomeromycotina</taxon>
        <taxon>Glomeromycetes</taxon>
        <taxon>Diversisporales</taxon>
        <taxon>Gigasporaceae</taxon>
        <taxon>Cetraspora</taxon>
    </lineage>
</organism>
<evidence type="ECO:0000313" key="1">
    <source>
        <dbReference type="EMBL" id="CAG8672070.1"/>
    </source>
</evidence>
<name>A0ACA9NWH2_9GLOM</name>
<comment type="caution">
    <text evidence="1">The sequence shown here is derived from an EMBL/GenBank/DDBJ whole genome shotgun (WGS) entry which is preliminary data.</text>
</comment>
<reference evidence="1" key="1">
    <citation type="submission" date="2021-06" db="EMBL/GenBank/DDBJ databases">
        <authorList>
            <person name="Kallberg Y."/>
            <person name="Tangrot J."/>
            <person name="Rosling A."/>
        </authorList>
    </citation>
    <scope>NUCLEOTIDE SEQUENCE</scope>
    <source>
        <strain evidence="1">28 12/20/2015</strain>
    </source>
</reference>
<gene>
    <name evidence="1" type="ORF">SPELUC_LOCUS9713</name>
</gene>
<accession>A0ACA9NWH2</accession>
<dbReference type="EMBL" id="CAJVPW010016709">
    <property type="protein sequence ID" value="CAG8672070.1"/>
    <property type="molecule type" value="Genomic_DNA"/>
</dbReference>
<proteinExistence type="predicted"/>
<feature type="non-terminal residue" evidence="1">
    <location>
        <position position="1"/>
    </location>
</feature>